<dbReference type="SUPFAM" id="SSF56112">
    <property type="entry name" value="Protein kinase-like (PK-like)"/>
    <property type="match status" value="1"/>
</dbReference>
<dbReference type="InterPro" id="IPR002575">
    <property type="entry name" value="Aminoglycoside_PTrfase"/>
</dbReference>
<dbReference type="Proteomes" id="UP000696294">
    <property type="component" value="Unassembled WGS sequence"/>
</dbReference>
<accession>A0ABX1AT19</accession>
<dbReference type="EMBL" id="JAATEP010000002">
    <property type="protein sequence ID" value="NJP88764.1"/>
    <property type="molecule type" value="Genomic_DNA"/>
</dbReference>
<dbReference type="InterPro" id="IPR011009">
    <property type="entry name" value="Kinase-like_dom_sf"/>
</dbReference>
<proteinExistence type="predicted"/>
<evidence type="ECO:0000313" key="2">
    <source>
        <dbReference type="EMBL" id="NJP88764.1"/>
    </source>
</evidence>
<sequence>MADPRRGGGPVTDDGVEVPLAGARGVVSRRGGTVLRAAGPWSATVQALLRHLEEAGFEGAPRVAGSGFEPGSGRETLTFVEGGFVRLGQWSDEAAHALGRLLRDLHTATATFAEPGDATWQPWHGRDLGRRPRVIGHCDTGPWNVVVRGGLPVAFIDWEVAGPVDPLVEVAQLCWLNSHLHDDEVAALAGLRPLAERLHVLRLMIEGYGLADRDRADLVEHMILVAVQDAAALAPVTVAPQTGGDPGPSRSLVHGMAWRLRSAAWMQRHRDVLERAVRT</sequence>
<organism evidence="2 3">
    <name type="scientific">Nonomuraea composti</name>
    <dbReference type="NCBI Taxonomy" id="2720023"/>
    <lineage>
        <taxon>Bacteria</taxon>
        <taxon>Bacillati</taxon>
        <taxon>Actinomycetota</taxon>
        <taxon>Actinomycetes</taxon>
        <taxon>Streptosporangiales</taxon>
        <taxon>Streptosporangiaceae</taxon>
        <taxon>Nonomuraea</taxon>
    </lineage>
</organism>
<dbReference type="Gene3D" id="3.90.1200.10">
    <property type="match status" value="1"/>
</dbReference>
<keyword evidence="3" id="KW-1185">Reference proteome</keyword>
<comment type="caution">
    <text evidence="2">The sequence shown here is derived from an EMBL/GenBank/DDBJ whole genome shotgun (WGS) entry which is preliminary data.</text>
</comment>
<name>A0ABX1AT19_9ACTN</name>
<reference evidence="2 3" key="1">
    <citation type="submission" date="2020-03" db="EMBL/GenBank/DDBJ databases">
        <title>WGS of actinomycetes isolated from Thailand.</title>
        <authorList>
            <person name="Thawai C."/>
        </authorList>
    </citation>
    <scope>NUCLEOTIDE SEQUENCE [LARGE SCALE GENOMIC DNA]</scope>
    <source>
        <strain evidence="2 3">FMUSA5-5</strain>
    </source>
</reference>
<gene>
    <name evidence="2" type="ORF">HCN51_04725</name>
</gene>
<feature type="domain" description="Aminoglycoside phosphotransferase" evidence="1">
    <location>
        <begin position="123"/>
        <end position="186"/>
    </location>
</feature>
<evidence type="ECO:0000259" key="1">
    <source>
        <dbReference type="Pfam" id="PF01636"/>
    </source>
</evidence>
<evidence type="ECO:0000313" key="3">
    <source>
        <dbReference type="Proteomes" id="UP000696294"/>
    </source>
</evidence>
<protein>
    <submittedName>
        <fullName evidence="2">Phosphotransferase</fullName>
    </submittedName>
</protein>
<dbReference type="Pfam" id="PF01636">
    <property type="entry name" value="APH"/>
    <property type="match status" value="1"/>
</dbReference>